<dbReference type="OrthoDB" id="1678967at2759"/>
<evidence type="ECO:0000313" key="2">
    <source>
        <dbReference type="Proteomes" id="UP000824120"/>
    </source>
</evidence>
<proteinExistence type="predicted"/>
<dbReference type="Gene3D" id="3.30.200.20">
    <property type="entry name" value="Phosphorylase Kinase, domain 1"/>
    <property type="match status" value="1"/>
</dbReference>
<evidence type="ECO:0000313" key="1">
    <source>
        <dbReference type="EMBL" id="KAG5580687.1"/>
    </source>
</evidence>
<organism evidence="1 2">
    <name type="scientific">Solanum commersonii</name>
    <name type="common">Commerson's wild potato</name>
    <name type="synonym">Commerson's nightshade</name>
    <dbReference type="NCBI Taxonomy" id="4109"/>
    <lineage>
        <taxon>Eukaryota</taxon>
        <taxon>Viridiplantae</taxon>
        <taxon>Streptophyta</taxon>
        <taxon>Embryophyta</taxon>
        <taxon>Tracheophyta</taxon>
        <taxon>Spermatophyta</taxon>
        <taxon>Magnoliopsida</taxon>
        <taxon>eudicotyledons</taxon>
        <taxon>Gunneridae</taxon>
        <taxon>Pentapetalae</taxon>
        <taxon>asterids</taxon>
        <taxon>lamiids</taxon>
        <taxon>Solanales</taxon>
        <taxon>Solanaceae</taxon>
        <taxon>Solanoideae</taxon>
        <taxon>Solaneae</taxon>
        <taxon>Solanum</taxon>
    </lineage>
</organism>
<protein>
    <recommendedName>
        <fullName evidence="3">Protein kinase domain-containing protein</fullName>
    </recommendedName>
</protein>
<gene>
    <name evidence="1" type="ORF">H5410_051314</name>
</gene>
<dbReference type="SUPFAM" id="SSF56112">
    <property type="entry name" value="Protein kinase-like (PK-like)"/>
    <property type="match status" value="1"/>
</dbReference>
<evidence type="ECO:0008006" key="3">
    <source>
        <dbReference type="Google" id="ProtNLM"/>
    </source>
</evidence>
<keyword evidence="2" id="KW-1185">Reference proteome</keyword>
<comment type="caution">
    <text evidence="1">The sequence shown here is derived from an EMBL/GenBank/DDBJ whole genome shotgun (WGS) entry which is preliminary data.</text>
</comment>
<sequence>MEVSTVEDGDMSKLKGLANLDENNMEKNISSSDMIFRADKIYLKSLDAQFEKYLSRVWSSNVENQNQRPREVWEIGPSKLEIRYLVAQGTYGTVYRGTYDNQDVAVKLLDWGKDGMTTAAETAALRASFQ</sequence>
<name>A0A9J5WZ78_SOLCO</name>
<reference evidence="1 2" key="1">
    <citation type="submission" date="2020-09" db="EMBL/GenBank/DDBJ databases">
        <title>De no assembly of potato wild relative species, Solanum commersonii.</title>
        <authorList>
            <person name="Cho K."/>
        </authorList>
    </citation>
    <scope>NUCLEOTIDE SEQUENCE [LARGE SCALE GENOMIC DNA]</scope>
    <source>
        <strain evidence="1">LZ3.2</strain>
        <tissue evidence="1">Leaf</tissue>
    </source>
</reference>
<dbReference type="AlphaFoldDB" id="A0A9J5WZ78"/>
<dbReference type="InterPro" id="IPR011009">
    <property type="entry name" value="Kinase-like_dom_sf"/>
</dbReference>
<dbReference type="EMBL" id="JACXVP010000010">
    <property type="protein sequence ID" value="KAG5580687.1"/>
    <property type="molecule type" value="Genomic_DNA"/>
</dbReference>
<dbReference type="Proteomes" id="UP000824120">
    <property type="component" value="Chromosome 10"/>
</dbReference>
<accession>A0A9J5WZ78</accession>